<dbReference type="PANTHER" id="PTHR23112">
    <property type="entry name" value="G PROTEIN-COUPLED RECEPTOR 157-RELATED"/>
    <property type="match status" value="1"/>
</dbReference>
<sequence length="610" mass="68746">MSSSLVSEAPRSLLKAQYGVMMAGSSISLTVSATLATFIWRNSKEEGGRRLTTPYRRYLFAICICDIMQSSALLFGPISVPRDASETFFLARGNLYSCVIDGVVFLTGAQGVQYYVVVLCFSFLYKIKYNMKDKDFLKRYDKWIHTAFLTYATLVNIGLLVSKNIYATESGAFCYPHKAYPFGCDEDPEVYGECKRNEQGLLLSFLLVVVLTVVSFTCIIVTMVKLVNHVVSIGNITRKRFRKSIAMSNASNGLDDSTGRSTSGHNRRVSFMFSSENRRSRNESSEIDSEPRRRPTLKNIWSYFAKEGDLNSSMNASEIGESSHSANHNRRQSSALATFQSRGEKKARERERAITIQAMLYAGSFMFVYIWPFVGAIAFLCGAITTTKGYFINSILGYCIFPLGGLLNGIVYTRQKANIIRNVKGCSRIQSFMYVVANGGELPDDCKNIRHNRRLLNNQKDDAPRPNVFKRCLHSVKTWMWRTKFFKKREWSEQPSMEKESPLSLDQNPNNQSSKSLHPAETLETPVVGTKDKQEDESTNQTSLEDVPLPRGALSSGISLESEVEQNERLDCERLESGLSIVESIAEEDEDIVNDDTDFGLSHFESFIDR</sequence>
<protein>
    <submittedName>
        <fullName evidence="7">Uncharacterized protein</fullName>
    </submittedName>
</protein>
<feature type="transmembrane region" description="Helical" evidence="6">
    <location>
        <begin position="146"/>
        <end position="166"/>
    </location>
</feature>
<proteinExistence type="predicted"/>
<feature type="region of interest" description="Disordered" evidence="5">
    <location>
        <begin position="491"/>
        <end position="552"/>
    </location>
</feature>
<evidence type="ECO:0000256" key="4">
    <source>
        <dbReference type="ARBA" id="ARBA00023136"/>
    </source>
</evidence>
<reference evidence="7 8" key="1">
    <citation type="journal article" date="2021" name="Sci. Rep.">
        <title>The genome of the diatom Chaetoceros tenuissimus carries an ancient integrated fragment of an extant virus.</title>
        <authorList>
            <person name="Hongo Y."/>
            <person name="Kimura K."/>
            <person name="Takaki Y."/>
            <person name="Yoshida Y."/>
            <person name="Baba S."/>
            <person name="Kobayashi G."/>
            <person name="Nagasaki K."/>
            <person name="Hano T."/>
            <person name="Tomaru Y."/>
        </authorList>
    </citation>
    <scope>NUCLEOTIDE SEQUENCE [LARGE SCALE GENOMIC DNA]</scope>
    <source>
        <strain evidence="7 8">NIES-3715</strain>
    </source>
</reference>
<evidence type="ECO:0000256" key="3">
    <source>
        <dbReference type="ARBA" id="ARBA00022989"/>
    </source>
</evidence>
<feature type="compositionally biased region" description="Basic and acidic residues" evidence="5">
    <location>
        <begin position="491"/>
        <end position="501"/>
    </location>
</feature>
<comment type="subcellular location">
    <subcellularLocation>
        <location evidence="1">Membrane</location>
        <topology evidence="1">Multi-pass membrane protein</topology>
    </subcellularLocation>
</comment>
<dbReference type="Proteomes" id="UP001054902">
    <property type="component" value="Unassembled WGS sequence"/>
</dbReference>
<evidence type="ECO:0000313" key="8">
    <source>
        <dbReference type="Proteomes" id="UP001054902"/>
    </source>
</evidence>
<feature type="compositionally biased region" description="Polar residues" evidence="5">
    <location>
        <begin position="504"/>
        <end position="516"/>
    </location>
</feature>
<evidence type="ECO:0000256" key="2">
    <source>
        <dbReference type="ARBA" id="ARBA00022692"/>
    </source>
</evidence>
<organism evidence="7 8">
    <name type="scientific">Chaetoceros tenuissimus</name>
    <dbReference type="NCBI Taxonomy" id="426638"/>
    <lineage>
        <taxon>Eukaryota</taxon>
        <taxon>Sar</taxon>
        <taxon>Stramenopiles</taxon>
        <taxon>Ochrophyta</taxon>
        <taxon>Bacillariophyta</taxon>
        <taxon>Coscinodiscophyceae</taxon>
        <taxon>Chaetocerotophycidae</taxon>
        <taxon>Chaetocerotales</taxon>
        <taxon>Chaetocerotaceae</taxon>
        <taxon>Chaetoceros</taxon>
    </lineage>
</organism>
<name>A0AAD3GYV8_9STRA</name>
<dbReference type="SUPFAM" id="SSF81321">
    <property type="entry name" value="Family A G protein-coupled receptor-like"/>
    <property type="match status" value="1"/>
</dbReference>
<dbReference type="Gene3D" id="1.20.1070.10">
    <property type="entry name" value="Rhodopsin 7-helix transmembrane proteins"/>
    <property type="match status" value="1"/>
</dbReference>
<feature type="compositionally biased region" description="Polar residues" evidence="5">
    <location>
        <begin position="252"/>
        <end position="264"/>
    </location>
</feature>
<dbReference type="AlphaFoldDB" id="A0AAD3GYV8"/>
<comment type="caution">
    <text evidence="7">The sequence shown here is derived from an EMBL/GenBank/DDBJ whole genome shotgun (WGS) entry which is preliminary data.</text>
</comment>
<keyword evidence="2 6" id="KW-0812">Transmembrane</keyword>
<feature type="compositionally biased region" description="Basic and acidic residues" evidence="5">
    <location>
        <begin position="276"/>
        <end position="291"/>
    </location>
</feature>
<feature type="transmembrane region" description="Helical" evidence="6">
    <location>
        <begin position="100"/>
        <end position="125"/>
    </location>
</feature>
<dbReference type="GO" id="GO:0005886">
    <property type="term" value="C:plasma membrane"/>
    <property type="evidence" value="ECO:0007669"/>
    <property type="project" value="TreeGrafter"/>
</dbReference>
<dbReference type="GO" id="GO:0007189">
    <property type="term" value="P:adenylate cyclase-activating G protein-coupled receptor signaling pathway"/>
    <property type="evidence" value="ECO:0007669"/>
    <property type="project" value="TreeGrafter"/>
</dbReference>
<dbReference type="GO" id="GO:0004930">
    <property type="term" value="F:G protein-coupled receptor activity"/>
    <property type="evidence" value="ECO:0007669"/>
    <property type="project" value="TreeGrafter"/>
</dbReference>
<feature type="transmembrane region" description="Helical" evidence="6">
    <location>
        <begin position="20"/>
        <end position="39"/>
    </location>
</feature>
<feature type="transmembrane region" description="Helical" evidence="6">
    <location>
        <begin position="59"/>
        <end position="80"/>
    </location>
</feature>
<feature type="region of interest" description="Disordered" evidence="5">
    <location>
        <begin position="252"/>
        <end position="291"/>
    </location>
</feature>
<feature type="region of interest" description="Disordered" evidence="5">
    <location>
        <begin position="315"/>
        <end position="344"/>
    </location>
</feature>
<keyword evidence="3 6" id="KW-1133">Transmembrane helix</keyword>
<gene>
    <name evidence="7" type="ORF">CTEN210_00620</name>
</gene>
<feature type="compositionally biased region" description="Polar residues" evidence="5">
    <location>
        <begin position="315"/>
        <end position="341"/>
    </location>
</feature>
<evidence type="ECO:0000256" key="1">
    <source>
        <dbReference type="ARBA" id="ARBA00004141"/>
    </source>
</evidence>
<feature type="transmembrane region" description="Helical" evidence="6">
    <location>
        <begin position="358"/>
        <end position="385"/>
    </location>
</feature>
<accession>A0AAD3GYV8</accession>
<evidence type="ECO:0000256" key="5">
    <source>
        <dbReference type="SAM" id="MobiDB-lite"/>
    </source>
</evidence>
<evidence type="ECO:0000256" key="6">
    <source>
        <dbReference type="SAM" id="Phobius"/>
    </source>
</evidence>
<keyword evidence="4 6" id="KW-0472">Membrane</keyword>
<evidence type="ECO:0000313" key="7">
    <source>
        <dbReference type="EMBL" id="GFH44146.1"/>
    </source>
</evidence>
<feature type="transmembrane region" description="Helical" evidence="6">
    <location>
        <begin position="201"/>
        <end position="224"/>
    </location>
</feature>
<dbReference type="EMBL" id="BLLK01000019">
    <property type="protein sequence ID" value="GFH44146.1"/>
    <property type="molecule type" value="Genomic_DNA"/>
</dbReference>
<feature type="transmembrane region" description="Helical" evidence="6">
    <location>
        <begin position="391"/>
        <end position="412"/>
    </location>
</feature>
<keyword evidence="8" id="KW-1185">Reference proteome</keyword>
<dbReference type="PANTHER" id="PTHR23112:SF37">
    <property type="entry name" value="G PROTEIN-COUPLED RECEPTOR GPR1"/>
    <property type="match status" value="1"/>
</dbReference>